<evidence type="ECO:0000313" key="1">
    <source>
        <dbReference type="EMBL" id="TMP74512.1"/>
    </source>
</evidence>
<feature type="non-terminal residue" evidence="1">
    <location>
        <position position="1"/>
    </location>
</feature>
<proteinExistence type="predicted"/>
<dbReference type="EMBL" id="PNCM01000435">
    <property type="protein sequence ID" value="TMP74512.1"/>
    <property type="molecule type" value="Genomic_DNA"/>
</dbReference>
<accession>A0A5S3YKZ1</accession>
<gene>
    <name evidence="1" type="ORF">CWB73_22160</name>
</gene>
<reference evidence="2" key="2">
    <citation type="submission" date="2019-06" db="EMBL/GenBank/DDBJ databases">
        <title>Co-occurence of chitin degradation, pigmentation and bioactivity in marine Pseudoalteromonas.</title>
        <authorList>
            <person name="Sonnenschein E.C."/>
            <person name="Bech P.K."/>
        </authorList>
    </citation>
    <scope>NUCLEOTIDE SEQUENCE [LARGE SCALE GENOMIC DNA]</scope>
    <source>
        <strain evidence="2">S1189</strain>
    </source>
</reference>
<name>A0A5S3YKZ1_9GAMM</name>
<comment type="caution">
    <text evidence="1">The sequence shown here is derived from an EMBL/GenBank/DDBJ whole genome shotgun (WGS) entry which is preliminary data.</text>
</comment>
<organism evidence="1 2">
    <name type="scientific">Pseudoalteromonas phenolica</name>
    <dbReference type="NCBI Taxonomy" id="161398"/>
    <lineage>
        <taxon>Bacteria</taxon>
        <taxon>Pseudomonadati</taxon>
        <taxon>Pseudomonadota</taxon>
        <taxon>Gammaproteobacteria</taxon>
        <taxon>Alteromonadales</taxon>
        <taxon>Pseudoalteromonadaceae</taxon>
        <taxon>Pseudoalteromonas</taxon>
    </lineage>
</organism>
<protein>
    <submittedName>
        <fullName evidence="1">GGDEF domain-containing protein</fullName>
    </submittedName>
</protein>
<dbReference type="Gene3D" id="3.10.580.10">
    <property type="entry name" value="CBS-domain"/>
    <property type="match status" value="1"/>
</dbReference>
<dbReference type="Proteomes" id="UP000307362">
    <property type="component" value="Unassembled WGS sequence"/>
</dbReference>
<dbReference type="InterPro" id="IPR046342">
    <property type="entry name" value="CBS_dom_sf"/>
</dbReference>
<feature type="non-terminal residue" evidence="1">
    <location>
        <position position="80"/>
    </location>
</feature>
<evidence type="ECO:0000313" key="2">
    <source>
        <dbReference type="Proteomes" id="UP000307362"/>
    </source>
</evidence>
<dbReference type="SUPFAM" id="SSF54631">
    <property type="entry name" value="CBS-domain pair"/>
    <property type="match status" value="1"/>
</dbReference>
<reference evidence="1 2" key="1">
    <citation type="submission" date="2017-12" db="EMBL/GenBank/DDBJ databases">
        <authorList>
            <person name="Paulsen S."/>
            <person name="Gram L.K."/>
        </authorList>
    </citation>
    <scope>NUCLEOTIDE SEQUENCE [LARGE SCALE GENOMIC DNA]</scope>
    <source>
        <strain evidence="1 2">S1189</strain>
    </source>
</reference>
<sequence>KRIISLPVLNSNQQPIGLLHKDQLTEVFAAPYGHALYDKCEVTELMDKQPLVVDENQMLDIVSEQITEQDFDIRRHIVIT</sequence>
<dbReference type="AlphaFoldDB" id="A0A5S3YKZ1"/>